<name>A0A2U1FEK8_9PORP</name>
<dbReference type="SUPFAM" id="SSF63829">
    <property type="entry name" value="Calcium-dependent phosphotriesterase"/>
    <property type="match status" value="1"/>
</dbReference>
<dbReference type="Proteomes" id="UP000245462">
    <property type="component" value="Unassembled WGS sequence"/>
</dbReference>
<evidence type="ECO:0000313" key="1">
    <source>
        <dbReference type="EMBL" id="PVZ10641.1"/>
    </source>
</evidence>
<accession>A0A2U1FEK8</accession>
<reference evidence="1 2" key="1">
    <citation type="submission" date="2018-04" db="EMBL/GenBank/DDBJ databases">
        <title>Genomic Encyclopedia of Type Strains, Phase IV (KMG-IV): sequencing the most valuable type-strain genomes for metagenomic binning, comparative biology and taxonomic classification.</title>
        <authorList>
            <person name="Goeker M."/>
        </authorList>
    </citation>
    <scope>NUCLEOTIDE SEQUENCE [LARGE SCALE GENOMIC DNA]</scope>
    <source>
        <strain evidence="1 2">DSM 28520</strain>
    </source>
</reference>
<keyword evidence="2" id="KW-1185">Reference proteome</keyword>
<gene>
    <name evidence="1" type="ORF">C7382_1076</name>
</gene>
<organism evidence="1 2">
    <name type="scientific">Porphyromonas loveana</name>
    <dbReference type="NCBI Taxonomy" id="1884669"/>
    <lineage>
        <taxon>Bacteria</taxon>
        <taxon>Pseudomonadati</taxon>
        <taxon>Bacteroidota</taxon>
        <taxon>Bacteroidia</taxon>
        <taxon>Bacteroidales</taxon>
        <taxon>Porphyromonadaceae</taxon>
        <taxon>Porphyromonas</taxon>
    </lineage>
</organism>
<comment type="caution">
    <text evidence="1">The sequence shown here is derived from an EMBL/GenBank/DDBJ whole genome shotgun (WGS) entry which is preliminary data.</text>
</comment>
<sequence length="410" mass="45051">MVAASILPALGQEYWLAIKQSDKLRSTAAMRGDEGCYALFAGGALELYKPSMNEWMSIGTEPMSQNNALHAGADGTLYAYGPGIEWLSYGSWGYIFKEEGEHVMSMAVSASGRYRCWITNKAVYFSDCNMNTPWVKIREIASTNAYVQYNPLSEGEFFIFTYAPQKTTLFKLDCTPTASLTDITGNLADHTFFNSVAFTADGRVYAIVYPLNVMPGSMRRLVYMNFASATPVWTYAETGEASIQEFTADPDGNFYIRIMHAYDPEVGTQWGVPGFYATSDLSSNIATWTLIGKGEEYERFDLQCDGSGFLYGSLHSGSSITLYRSLQPVMTDVTGVVSATVGLPFCIESGVLSVTDPTGVESVLLYDMAGRELCRTGSDGQLDLKAVPRGHYLVSIVRHSGTTTEKILIR</sequence>
<dbReference type="EMBL" id="QEKY01000007">
    <property type="protein sequence ID" value="PVZ10641.1"/>
    <property type="molecule type" value="Genomic_DNA"/>
</dbReference>
<dbReference type="AlphaFoldDB" id="A0A2U1FEK8"/>
<evidence type="ECO:0000313" key="2">
    <source>
        <dbReference type="Proteomes" id="UP000245462"/>
    </source>
</evidence>
<proteinExistence type="predicted"/>
<protein>
    <submittedName>
        <fullName evidence="1">Putative secreted protein (Por secretion system target)</fullName>
    </submittedName>
</protein>